<gene>
    <name evidence="3" type="ORF">Anas_01790</name>
</gene>
<dbReference type="PANTHER" id="PTHR34717">
    <property type="entry name" value="EG:BACR7A4.20 PROTEIN"/>
    <property type="match status" value="1"/>
</dbReference>
<dbReference type="PANTHER" id="PTHR34717:SF1">
    <property type="entry name" value="EG:BACR7A4.20 PROTEIN"/>
    <property type="match status" value="1"/>
</dbReference>
<accession>A0A5N5TIY7</accession>
<name>A0A5N5TIY7_9CRUS</name>
<evidence type="ECO:0000313" key="3">
    <source>
        <dbReference type="EMBL" id="KAB7505170.1"/>
    </source>
</evidence>
<evidence type="ECO:0000313" key="4">
    <source>
        <dbReference type="Proteomes" id="UP000326759"/>
    </source>
</evidence>
<dbReference type="OrthoDB" id="5798273at2759"/>
<feature type="compositionally biased region" description="Basic and acidic residues" evidence="1">
    <location>
        <begin position="70"/>
        <end position="84"/>
    </location>
</feature>
<feature type="chain" id="PRO_5024273394" evidence="2">
    <location>
        <begin position="18"/>
        <end position="329"/>
    </location>
</feature>
<keyword evidence="2" id="KW-0732">Signal</keyword>
<keyword evidence="4" id="KW-1185">Reference proteome</keyword>
<proteinExistence type="predicted"/>
<feature type="region of interest" description="Disordered" evidence="1">
    <location>
        <begin position="54"/>
        <end position="84"/>
    </location>
</feature>
<feature type="signal peptide" evidence="2">
    <location>
        <begin position="1"/>
        <end position="17"/>
    </location>
</feature>
<reference evidence="3 4" key="1">
    <citation type="journal article" date="2019" name="PLoS Biol.">
        <title>Sex chromosomes control vertical transmission of feminizing Wolbachia symbionts in an isopod.</title>
        <authorList>
            <person name="Becking T."/>
            <person name="Chebbi M.A."/>
            <person name="Giraud I."/>
            <person name="Moumen B."/>
            <person name="Laverre T."/>
            <person name="Caubet Y."/>
            <person name="Peccoud J."/>
            <person name="Gilbert C."/>
            <person name="Cordaux R."/>
        </authorList>
    </citation>
    <scope>NUCLEOTIDE SEQUENCE [LARGE SCALE GENOMIC DNA]</scope>
    <source>
        <strain evidence="3">ANa2</strain>
        <tissue evidence="3">Whole body excluding digestive tract and cuticle</tissue>
    </source>
</reference>
<evidence type="ECO:0000256" key="2">
    <source>
        <dbReference type="SAM" id="SignalP"/>
    </source>
</evidence>
<dbReference type="Proteomes" id="UP000326759">
    <property type="component" value="Unassembled WGS sequence"/>
</dbReference>
<protein>
    <submittedName>
        <fullName evidence="3">Uncharacterized protein</fullName>
    </submittedName>
</protein>
<comment type="caution">
    <text evidence="3">The sequence shown here is derived from an EMBL/GenBank/DDBJ whole genome shotgun (WGS) entry which is preliminary data.</text>
</comment>
<sequence>MAVGLLLSFLMVRRSISFKPQKIFGIYSVPKWNYYFKVIFFYLLVQLRKRQSKKSTKKGSDSGHGYGVKSRSDVQEMERPQSLSEHPKAIDAVYFNAGNRDGYYMVMATARRPKGVINGLLYLRIPEIGLLDLPRMPDTLLFGSEENFSAEGLSATPQEPMKSLCRDPSKSFDVVLDALWTSNLDYFDFDTDMSPWALSKTMAKEQWSRQYFKDLQRLELGYVFTPSGEKLTVSSVNLPLWQHGEGGIPPTDYAFSFNADFFVEVQIEESPEFYIGWEWETRVVERMATFRVNGVKGWGIAEWNYRHQGGRPETYASKDPEWTLSLNKG</sequence>
<evidence type="ECO:0000256" key="1">
    <source>
        <dbReference type="SAM" id="MobiDB-lite"/>
    </source>
</evidence>
<organism evidence="3 4">
    <name type="scientific">Armadillidium nasatum</name>
    <dbReference type="NCBI Taxonomy" id="96803"/>
    <lineage>
        <taxon>Eukaryota</taxon>
        <taxon>Metazoa</taxon>
        <taxon>Ecdysozoa</taxon>
        <taxon>Arthropoda</taxon>
        <taxon>Crustacea</taxon>
        <taxon>Multicrustacea</taxon>
        <taxon>Malacostraca</taxon>
        <taxon>Eumalacostraca</taxon>
        <taxon>Peracarida</taxon>
        <taxon>Isopoda</taxon>
        <taxon>Oniscidea</taxon>
        <taxon>Crinocheta</taxon>
        <taxon>Armadillidiidae</taxon>
        <taxon>Armadillidium</taxon>
    </lineage>
</organism>
<dbReference type="AlphaFoldDB" id="A0A5N5TIY7"/>
<dbReference type="EMBL" id="SEYY01001662">
    <property type="protein sequence ID" value="KAB7505170.1"/>
    <property type="molecule type" value="Genomic_DNA"/>
</dbReference>